<dbReference type="InParanoid" id="A0A2P6NUC9"/>
<accession>A0A2P6NUC9</accession>
<comment type="caution">
    <text evidence="7">The sequence shown here is derived from an EMBL/GenBank/DDBJ whole genome shotgun (WGS) entry which is preliminary data.</text>
</comment>
<evidence type="ECO:0000256" key="6">
    <source>
        <dbReference type="SAM" id="Phobius"/>
    </source>
</evidence>
<comment type="subcellular location">
    <subcellularLocation>
        <location evidence="1">Membrane</location>
        <topology evidence="1">Multi-pass membrane protein</topology>
    </subcellularLocation>
</comment>
<dbReference type="Pfam" id="PF05915">
    <property type="entry name" value="TMEM_230_134"/>
    <property type="match status" value="1"/>
</dbReference>
<keyword evidence="8" id="KW-1185">Reference proteome</keyword>
<proteinExistence type="inferred from homology"/>
<comment type="similarity">
    <text evidence="2">Belongs to the TMEM134/TMEM230 family.</text>
</comment>
<keyword evidence="3 6" id="KW-0812">Transmembrane</keyword>
<evidence type="ECO:0000256" key="1">
    <source>
        <dbReference type="ARBA" id="ARBA00004141"/>
    </source>
</evidence>
<evidence type="ECO:0000313" key="8">
    <source>
        <dbReference type="Proteomes" id="UP000241769"/>
    </source>
</evidence>
<dbReference type="InterPro" id="IPR008590">
    <property type="entry name" value="TMEM_230/134"/>
</dbReference>
<evidence type="ECO:0000313" key="7">
    <source>
        <dbReference type="EMBL" id="PRP87572.1"/>
    </source>
</evidence>
<keyword evidence="4 6" id="KW-1133">Transmembrane helix</keyword>
<feature type="transmembrane region" description="Helical" evidence="6">
    <location>
        <begin position="51"/>
        <end position="71"/>
    </location>
</feature>
<dbReference type="Proteomes" id="UP000241769">
    <property type="component" value="Unassembled WGS sequence"/>
</dbReference>
<evidence type="ECO:0000256" key="5">
    <source>
        <dbReference type="ARBA" id="ARBA00023136"/>
    </source>
</evidence>
<feature type="transmembrane region" description="Helical" evidence="6">
    <location>
        <begin position="83"/>
        <end position="105"/>
    </location>
</feature>
<sequence>MNDNDRRSHTQVKLDEYLEGEYEEDDRAVDLDIQVKKPRDIKKLLRKNAKMVIISLILLVLGVIFLILGFVSLGEQHDESGRTIALIVVGFICILPGGYSVWMLVQAYRNPSYQITSYDI</sequence>
<evidence type="ECO:0000256" key="3">
    <source>
        <dbReference type="ARBA" id="ARBA00022692"/>
    </source>
</evidence>
<name>A0A2P6NUC9_9EUKA</name>
<gene>
    <name evidence="7" type="ORF">PROFUN_04599</name>
</gene>
<dbReference type="EMBL" id="MDYQ01000019">
    <property type="protein sequence ID" value="PRP87572.1"/>
    <property type="molecule type" value="Genomic_DNA"/>
</dbReference>
<evidence type="ECO:0008006" key="9">
    <source>
        <dbReference type="Google" id="ProtNLM"/>
    </source>
</evidence>
<reference evidence="7 8" key="1">
    <citation type="journal article" date="2018" name="Genome Biol. Evol.">
        <title>Multiple Roots of Fruiting Body Formation in Amoebozoa.</title>
        <authorList>
            <person name="Hillmann F."/>
            <person name="Forbes G."/>
            <person name="Novohradska S."/>
            <person name="Ferling I."/>
            <person name="Riege K."/>
            <person name="Groth M."/>
            <person name="Westermann M."/>
            <person name="Marz M."/>
            <person name="Spaller T."/>
            <person name="Winckler T."/>
            <person name="Schaap P."/>
            <person name="Glockner G."/>
        </authorList>
    </citation>
    <scope>NUCLEOTIDE SEQUENCE [LARGE SCALE GENOMIC DNA]</scope>
    <source>
        <strain evidence="7 8">Jena</strain>
    </source>
</reference>
<dbReference type="GO" id="GO:0016020">
    <property type="term" value="C:membrane"/>
    <property type="evidence" value="ECO:0007669"/>
    <property type="project" value="UniProtKB-SubCell"/>
</dbReference>
<organism evidence="7 8">
    <name type="scientific">Planoprotostelium fungivorum</name>
    <dbReference type="NCBI Taxonomy" id="1890364"/>
    <lineage>
        <taxon>Eukaryota</taxon>
        <taxon>Amoebozoa</taxon>
        <taxon>Evosea</taxon>
        <taxon>Variosea</taxon>
        <taxon>Cavosteliida</taxon>
        <taxon>Cavosteliaceae</taxon>
        <taxon>Planoprotostelium</taxon>
    </lineage>
</organism>
<evidence type="ECO:0000256" key="4">
    <source>
        <dbReference type="ARBA" id="ARBA00022989"/>
    </source>
</evidence>
<evidence type="ECO:0000256" key="2">
    <source>
        <dbReference type="ARBA" id="ARBA00007743"/>
    </source>
</evidence>
<dbReference type="AlphaFoldDB" id="A0A2P6NUC9"/>
<protein>
    <recommendedName>
        <fullName evidence="9">Transmembrane protein 230</fullName>
    </recommendedName>
</protein>
<keyword evidence="5 6" id="KW-0472">Membrane</keyword>